<reference evidence="1" key="1">
    <citation type="submission" date="2023-05" db="EMBL/GenBank/DDBJ databases">
        <authorList>
            <person name="Zhang X."/>
        </authorList>
    </citation>
    <scope>NUCLEOTIDE SEQUENCE</scope>
    <source>
        <strain evidence="1">YF14B1</strain>
    </source>
</reference>
<evidence type="ECO:0000313" key="2">
    <source>
        <dbReference type="Proteomes" id="UP001241110"/>
    </source>
</evidence>
<name>A0AAE3QTF9_9BACT</name>
<protein>
    <submittedName>
        <fullName evidence="1">Uncharacterized protein</fullName>
    </submittedName>
</protein>
<dbReference type="AlphaFoldDB" id="A0AAE3QTF9"/>
<evidence type="ECO:0000313" key="1">
    <source>
        <dbReference type="EMBL" id="MDJ1483043.1"/>
    </source>
</evidence>
<dbReference type="Pfam" id="PF20391">
    <property type="entry name" value="DUF6686"/>
    <property type="match status" value="1"/>
</dbReference>
<proteinExistence type="predicted"/>
<comment type="caution">
    <text evidence="1">The sequence shown here is derived from an EMBL/GenBank/DDBJ whole genome shotgun (WGS) entry which is preliminary data.</text>
</comment>
<dbReference type="Proteomes" id="UP001241110">
    <property type="component" value="Unassembled WGS sequence"/>
</dbReference>
<gene>
    <name evidence="1" type="ORF">QNI16_21255</name>
</gene>
<dbReference type="RefSeq" id="WP_313982564.1">
    <property type="nucleotide sequence ID" value="NZ_JASJOS010000010.1"/>
</dbReference>
<dbReference type="InterPro" id="IPR046508">
    <property type="entry name" value="DUF6686"/>
</dbReference>
<dbReference type="EMBL" id="JASJOS010000010">
    <property type="protein sequence ID" value="MDJ1483043.1"/>
    <property type="molecule type" value="Genomic_DNA"/>
</dbReference>
<accession>A0AAE3QTF9</accession>
<organism evidence="1 2">
    <name type="scientific">Xanthocytophaga flava</name>
    <dbReference type="NCBI Taxonomy" id="3048013"/>
    <lineage>
        <taxon>Bacteria</taxon>
        <taxon>Pseudomonadati</taxon>
        <taxon>Bacteroidota</taxon>
        <taxon>Cytophagia</taxon>
        <taxon>Cytophagales</taxon>
        <taxon>Rhodocytophagaceae</taxon>
        <taxon>Xanthocytophaga</taxon>
    </lineage>
</organism>
<sequence>MCQTNSLKLLVQAPNGYIGRCEGCGYYNVAYKNMLFIFSEAELISFQQVLCEFIGGWCLSYPTSLGKEVGLKTPVPHFYLMFSHKEYEELHTMLDQTNFWFDTRHNVNKNLN</sequence>